<reference evidence="1" key="1">
    <citation type="submission" date="2018-06" db="EMBL/GenBank/DDBJ databases">
        <authorList>
            <person name="Zhirakovskaya E."/>
        </authorList>
    </citation>
    <scope>NUCLEOTIDE SEQUENCE</scope>
</reference>
<sequence>MHPLSVSVQPLADSHVANVVAHKRIFRRHFAASGYFHFAVKLTQAEKASGVKLHSYGQQLNLVAVDKKGNISAGSQLTLYDDAQVSMRHSEGLHVLWLAQPYRAAAPGDTVPDTVPVALRDENLSKSISRPLKKPVEVLRFNLQQAGLFNLSTKAPVILRKGIPGLDESLLVYETAMRDSVFLPAGESYLEFESINGQPLRDTLYLHKAPFSALEEGLGKALSLYPGQARLYSFELDNAQGVERQIGVGVKASIDIAQCTLYNAQAQVLGRGVTQKHRLQAGRYYLAVNLPVDTPSMVSVQPALVGLDKPSQGPPQAVMLEYQQLISQKTQ</sequence>
<organism evidence="1">
    <name type="scientific">hydrothermal vent metagenome</name>
    <dbReference type="NCBI Taxonomy" id="652676"/>
    <lineage>
        <taxon>unclassified sequences</taxon>
        <taxon>metagenomes</taxon>
        <taxon>ecological metagenomes</taxon>
    </lineage>
</organism>
<protein>
    <submittedName>
        <fullName evidence="1">Uncharacterized protein</fullName>
    </submittedName>
</protein>
<dbReference type="AlphaFoldDB" id="A0A3B0YDA1"/>
<gene>
    <name evidence="1" type="ORF">MNBD_GAMMA10-1369</name>
</gene>
<evidence type="ECO:0000313" key="1">
    <source>
        <dbReference type="EMBL" id="VAW72169.1"/>
    </source>
</evidence>
<proteinExistence type="predicted"/>
<dbReference type="EMBL" id="UOFJ01000648">
    <property type="protein sequence ID" value="VAW72169.1"/>
    <property type="molecule type" value="Genomic_DNA"/>
</dbReference>
<name>A0A3B0YDA1_9ZZZZ</name>
<accession>A0A3B0YDA1</accession>